<dbReference type="EMBL" id="MCFA01000027">
    <property type="protein sequence ID" value="ORY15207.1"/>
    <property type="molecule type" value="Genomic_DNA"/>
</dbReference>
<dbReference type="Proteomes" id="UP000193144">
    <property type="component" value="Unassembled WGS sequence"/>
</dbReference>
<evidence type="ECO:0000313" key="1">
    <source>
        <dbReference type="EMBL" id="ORY15207.1"/>
    </source>
</evidence>
<dbReference type="AlphaFoldDB" id="A0A1Y1ZYS4"/>
<name>A0A1Y1ZYS4_9PLEO</name>
<keyword evidence="2" id="KW-1185">Reference proteome</keyword>
<gene>
    <name evidence="1" type="ORF">BCR34DRAFT_478260</name>
</gene>
<dbReference type="OrthoDB" id="3898724at2759"/>
<sequence length="306" mass="33740">MALPNAAMPAYYSPASASRNHSRRSSGRRSFAAIPSVAGVESPRTLCPRDGDAFSYSPQHLKEWFISQDLWNNLSATVQSTVAALQHSGAAVLTGFERLEKHSEASLVADIAAMEAEAAENWNNLPAQIQSTMARLRSLQHEIADGMEVLGSPKISMARTMSDAGSLMSDPPTTSGLPYVSESQATCPISPMCLNPETPAEERHHERRVTFPLEPHKAYYVTELTTLRTEALPRLRHASRKVDTEWYECKRLGAVKSDDIVEFEQWYLGKKAIIRELDDKCKALCAASDISPTGMGWTCPIKKDSM</sequence>
<organism evidence="1 2">
    <name type="scientific">Clohesyomyces aquaticus</name>
    <dbReference type="NCBI Taxonomy" id="1231657"/>
    <lineage>
        <taxon>Eukaryota</taxon>
        <taxon>Fungi</taxon>
        <taxon>Dikarya</taxon>
        <taxon>Ascomycota</taxon>
        <taxon>Pezizomycotina</taxon>
        <taxon>Dothideomycetes</taxon>
        <taxon>Pleosporomycetidae</taxon>
        <taxon>Pleosporales</taxon>
        <taxon>Lindgomycetaceae</taxon>
        <taxon>Clohesyomyces</taxon>
    </lineage>
</organism>
<accession>A0A1Y1ZYS4</accession>
<reference evidence="1 2" key="1">
    <citation type="submission" date="2016-07" db="EMBL/GenBank/DDBJ databases">
        <title>Pervasive Adenine N6-methylation of Active Genes in Fungi.</title>
        <authorList>
            <consortium name="DOE Joint Genome Institute"/>
            <person name="Mondo S.J."/>
            <person name="Dannebaum R.O."/>
            <person name="Kuo R.C."/>
            <person name="Labutti K."/>
            <person name="Haridas S."/>
            <person name="Kuo A."/>
            <person name="Salamov A."/>
            <person name="Ahrendt S.R."/>
            <person name="Lipzen A."/>
            <person name="Sullivan W."/>
            <person name="Andreopoulos W.B."/>
            <person name="Clum A."/>
            <person name="Lindquist E."/>
            <person name="Daum C."/>
            <person name="Ramamoorthy G.K."/>
            <person name="Gryganskyi A."/>
            <person name="Culley D."/>
            <person name="Magnuson J.K."/>
            <person name="James T.Y."/>
            <person name="O'Malley M.A."/>
            <person name="Stajich J.E."/>
            <person name="Spatafora J.W."/>
            <person name="Visel A."/>
            <person name="Grigoriev I.V."/>
        </authorList>
    </citation>
    <scope>NUCLEOTIDE SEQUENCE [LARGE SCALE GENOMIC DNA]</scope>
    <source>
        <strain evidence="1 2">CBS 115471</strain>
    </source>
</reference>
<proteinExistence type="predicted"/>
<evidence type="ECO:0000313" key="2">
    <source>
        <dbReference type="Proteomes" id="UP000193144"/>
    </source>
</evidence>
<comment type="caution">
    <text evidence="1">The sequence shown here is derived from an EMBL/GenBank/DDBJ whole genome shotgun (WGS) entry which is preliminary data.</text>
</comment>
<protein>
    <submittedName>
        <fullName evidence="1">Uncharacterized protein</fullName>
    </submittedName>
</protein>